<dbReference type="GO" id="GO:0004519">
    <property type="term" value="F:endonuclease activity"/>
    <property type="evidence" value="ECO:0007669"/>
    <property type="project" value="InterPro"/>
</dbReference>
<organism evidence="2">
    <name type="scientific">Blastocystis hominis</name>
    <dbReference type="NCBI Taxonomy" id="12968"/>
    <lineage>
        <taxon>Eukaryota</taxon>
        <taxon>Sar</taxon>
        <taxon>Stramenopiles</taxon>
        <taxon>Bigyra</taxon>
        <taxon>Opalozoa</taxon>
        <taxon>Opalinata</taxon>
        <taxon>Blastocystidae</taxon>
        <taxon>Blastocystis</taxon>
    </lineage>
</organism>
<feature type="domain" description="Restriction endonuclease type IV Mrr" evidence="1">
    <location>
        <begin position="36"/>
        <end position="128"/>
    </location>
</feature>
<keyword evidence="3" id="KW-1185">Reference proteome</keyword>
<sequence>MFRCSRFCVVPKRFFATAAKEEKIVEEVAQTTVDAGKELEDRVARMLKKRGHLNIKKNQRMKDRNGNWSEFDIVYGWPIRHYVECKNYSHPVKLEMVAKFKEVLRLHRIPKSRGMFITTSTYTPRATTIGINCIDGAGLERLEKTATTALLIKSCIVLACCFGVTQSNSPKIQKWREEISKKSQEVSKQKSSEMAVAVEKAKQKSEEILEATKQKSSEVVEKMEVMEKAKQKSSEILEATIQKDVCNGGGIGETEESRV</sequence>
<dbReference type="SUPFAM" id="SSF52980">
    <property type="entry name" value="Restriction endonuclease-like"/>
    <property type="match status" value="1"/>
</dbReference>
<dbReference type="RefSeq" id="XP_012894910.1">
    <property type="nucleotide sequence ID" value="XM_013039456.1"/>
</dbReference>
<dbReference type="AlphaFoldDB" id="D8LX67"/>
<dbReference type="InterPro" id="IPR011856">
    <property type="entry name" value="tRNA_endonuc-like_dom_sf"/>
</dbReference>
<dbReference type="GO" id="GO:0003677">
    <property type="term" value="F:DNA binding"/>
    <property type="evidence" value="ECO:0007669"/>
    <property type="project" value="InterPro"/>
</dbReference>
<dbReference type="GeneID" id="24922326"/>
<dbReference type="Proteomes" id="UP000008312">
    <property type="component" value="Unassembled WGS sequence"/>
</dbReference>
<evidence type="ECO:0000313" key="3">
    <source>
        <dbReference type="Proteomes" id="UP000008312"/>
    </source>
</evidence>
<dbReference type="Pfam" id="PF04471">
    <property type="entry name" value="Mrr_cat"/>
    <property type="match status" value="1"/>
</dbReference>
<dbReference type="OrthoDB" id="16938at2759"/>
<reference evidence="2" key="1">
    <citation type="submission" date="2010-02" db="EMBL/GenBank/DDBJ databases">
        <title>Sequencing and annotation of the Blastocystis hominis genome.</title>
        <authorList>
            <person name="Wincker P."/>
        </authorList>
    </citation>
    <scope>NUCLEOTIDE SEQUENCE</scope>
    <source>
        <strain evidence="2">Singapore isolate B</strain>
    </source>
</reference>
<dbReference type="GO" id="GO:0006281">
    <property type="term" value="P:DNA repair"/>
    <property type="evidence" value="ECO:0007669"/>
    <property type="project" value="UniProtKB-ARBA"/>
</dbReference>
<evidence type="ECO:0000259" key="1">
    <source>
        <dbReference type="Pfam" id="PF04471"/>
    </source>
</evidence>
<dbReference type="Gene3D" id="3.40.1350.10">
    <property type="match status" value="1"/>
</dbReference>
<accession>D8LX67</accession>
<dbReference type="InParanoid" id="D8LX67"/>
<proteinExistence type="predicted"/>
<dbReference type="EMBL" id="FN668639">
    <property type="protein sequence ID" value="CBK20862.2"/>
    <property type="molecule type" value="Genomic_DNA"/>
</dbReference>
<protein>
    <recommendedName>
        <fullName evidence="1">Restriction endonuclease type IV Mrr domain-containing protein</fullName>
    </recommendedName>
</protein>
<name>D8LX67_BLAHO</name>
<evidence type="ECO:0000313" key="2">
    <source>
        <dbReference type="EMBL" id="CBK20862.2"/>
    </source>
</evidence>
<dbReference type="GO" id="GO:0009307">
    <property type="term" value="P:DNA restriction-modification system"/>
    <property type="evidence" value="ECO:0007669"/>
    <property type="project" value="InterPro"/>
</dbReference>
<dbReference type="InterPro" id="IPR007560">
    <property type="entry name" value="Restrct_endonuc_IV_Mrr"/>
</dbReference>
<gene>
    <name evidence="2" type="ORF">GSBLH_T00006201001</name>
</gene>
<dbReference type="InterPro" id="IPR011335">
    <property type="entry name" value="Restrct_endonuc-II-like"/>
</dbReference>